<proteinExistence type="predicted"/>
<name>E1YBP9_9BACT</name>
<accession>E1YBP9</accession>
<sequence length="52" mass="6041">MALLFYFNLCKCFSLSWMLQKTKSRKEVLISLATNMPIEVLCCQLLPAIHLH</sequence>
<organism evidence="1">
    <name type="scientific">uncultured Desulfobacterium sp</name>
    <dbReference type="NCBI Taxonomy" id="201089"/>
    <lineage>
        <taxon>Bacteria</taxon>
        <taxon>Pseudomonadati</taxon>
        <taxon>Thermodesulfobacteriota</taxon>
        <taxon>Desulfobacteria</taxon>
        <taxon>Desulfobacterales</taxon>
        <taxon>Desulfobacteriaceae</taxon>
        <taxon>Desulfobacterium</taxon>
        <taxon>environmental samples</taxon>
    </lineage>
</organism>
<reference evidence="1" key="1">
    <citation type="journal article" date="2011" name="Environ. Microbiol.">
        <title>Genomic insights into the metabolic potential of the polycyclic aromatic hydrocarbon degrading sulfate-reducing Deltaproteobacterium N47.</title>
        <authorList>
            <person name="Bergmann F."/>
            <person name="Selesi D."/>
            <person name="Weinmaier T."/>
            <person name="Tischler P."/>
            <person name="Rattei T."/>
            <person name="Meckenstock R.U."/>
        </authorList>
    </citation>
    <scope>NUCLEOTIDE SEQUENCE</scope>
</reference>
<dbReference type="AlphaFoldDB" id="E1YBP9"/>
<gene>
    <name evidence="1" type="ORF">N47_G33170</name>
</gene>
<dbReference type="EMBL" id="FR695868">
    <property type="protein sequence ID" value="CBX27993.1"/>
    <property type="molecule type" value="Genomic_DNA"/>
</dbReference>
<evidence type="ECO:0000313" key="1">
    <source>
        <dbReference type="EMBL" id="CBX27993.1"/>
    </source>
</evidence>
<protein>
    <submittedName>
        <fullName evidence="1">Uncharacterized protein</fullName>
    </submittedName>
</protein>